<dbReference type="PANTHER" id="PTHR33693:SF9">
    <property type="entry name" value="TYPE-4 URACIL-DNA GLYCOSYLASE"/>
    <property type="match status" value="1"/>
</dbReference>
<accession>A0ABW9UWF0</accession>
<evidence type="ECO:0000256" key="2">
    <source>
        <dbReference type="ARBA" id="ARBA00019403"/>
    </source>
</evidence>
<dbReference type="EMBL" id="WTYO01000002">
    <property type="protein sequence ID" value="MXO68128.1"/>
    <property type="molecule type" value="Genomic_DNA"/>
</dbReference>
<keyword evidence="7" id="KW-0408">Iron</keyword>
<keyword evidence="8" id="KW-0411">Iron-sulfur</keyword>
<keyword evidence="6" id="KW-0378">Hydrolase</keyword>
<evidence type="ECO:0000256" key="7">
    <source>
        <dbReference type="ARBA" id="ARBA00023004"/>
    </source>
</evidence>
<evidence type="ECO:0000256" key="10">
    <source>
        <dbReference type="SAM" id="MobiDB-lite"/>
    </source>
</evidence>
<protein>
    <recommendedName>
        <fullName evidence="2">Type-4 uracil-DNA glycosylase</fullName>
    </recommendedName>
</protein>
<feature type="region of interest" description="Disordered" evidence="10">
    <location>
        <begin position="1"/>
        <end position="60"/>
    </location>
</feature>
<comment type="caution">
    <text evidence="12">The sequence shown here is derived from an EMBL/GenBank/DDBJ whole genome shotgun (WGS) entry which is preliminary data.</text>
</comment>
<evidence type="ECO:0000313" key="13">
    <source>
        <dbReference type="Proteomes" id="UP000444401"/>
    </source>
</evidence>
<evidence type="ECO:0000256" key="6">
    <source>
        <dbReference type="ARBA" id="ARBA00022801"/>
    </source>
</evidence>
<evidence type="ECO:0000259" key="11">
    <source>
        <dbReference type="SMART" id="SM00986"/>
    </source>
</evidence>
<dbReference type="InterPro" id="IPR051536">
    <property type="entry name" value="UDG_Type-4/5"/>
</dbReference>
<evidence type="ECO:0000256" key="1">
    <source>
        <dbReference type="ARBA" id="ARBA00006521"/>
    </source>
</evidence>
<dbReference type="NCBIfam" id="TIGR03914">
    <property type="entry name" value="UDG_fam_dom"/>
    <property type="match status" value="1"/>
</dbReference>
<organism evidence="12 13">
    <name type="scientific">Pelagerythrobacter marinus</name>
    <dbReference type="NCBI Taxonomy" id="538382"/>
    <lineage>
        <taxon>Bacteria</taxon>
        <taxon>Pseudomonadati</taxon>
        <taxon>Pseudomonadota</taxon>
        <taxon>Alphaproteobacteria</taxon>
        <taxon>Sphingomonadales</taxon>
        <taxon>Erythrobacteraceae</taxon>
        <taxon>Pelagerythrobacter</taxon>
    </lineage>
</organism>
<evidence type="ECO:0000256" key="9">
    <source>
        <dbReference type="ARBA" id="ARBA00023204"/>
    </source>
</evidence>
<reference evidence="12 13" key="1">
    <citation type="submission" date="2019-12" db="EMBL/GenBank/DDBJ databases">
        <title>Genomic-based taxomic classification of the family Erythrobacteraceae.</title>
        <authorList>
            <person name="Xu L."/>
        </authorList>
    </citation>
    <scope>NUCLEOTIDE SEQUENCE [LARGE SCALE GENOMIC DNA]</scope>
    <source>
        <strain evidence="12 13">H32</strain>
    </source>
</reference>
<sequence length="256" mass="28090">MRETCIESRPRALQGGPPVGNARRWRPGGRPQGRDRGRFLPWTNGAAMRESDSSEMEAPETLPGVGEAICNCRACPIGALDNRAVMGEGPRDAPLMIVGEQPGDVEDRAGRPFVGPAGRLLDQRLAKAGIERERAYLTNAVKHFKFARRGKRRLHKSPTTGEIDTCRWWLERERAIVAPRLVLALGVSAARGVLGKTVRISRSRGEGITLGDGAEAWVTAHPSYLLRLSGGKKAEQERLFDADLAAVKDRLEELTR</sequence>
<evidence type="ECO:0000256" key="3">
    <source>
        <dbReference type="ARBA" id="ARBA00022485"/>
    </source>
</evidence>
<feature type="domain" description="Uracil-DNA glycosylase-like" evidence="11">
    <location>
        <begin position="86"/>
        <end position="245"/>
    </location>
</feature>
<proteinExistence type="inferred from homology"/>
<evidence type="ECO:0000256" key="4">
    <source>
        <dbReference type="ARBA" id="ARBA00022723"/>
    </source>
</evidence>
<dbReference type="Proteomes" id="UP000444401">
    <property type="component" value="Unassembled WGS sequence"/>
</dbReference>
<dbReference type="SMART" id="SM00986">
    <property type="entry name" value="UDG"/>
    <property type="match status" value="1"/>
</dbReference>
<feature type="compositionally biased region" description="Basic and acidic residues" evidence="10">
    <location>
        <begin position="1"/>
        <end position="10"/>
    </location>
</feature>
<dbReference type="InterPro" id="IPR005122">
    <property type="entry name" value="Uracil-DNA_glycosylase-like"/>
</dbReference>
<dbReference type="PANTHER" id="PTHR33693">
    <property type="entry name" value="TYPE-5 URACIL-DNA GLYCOSYLASE"/>
    <property type="match status" value="1"/>
</dbReference>
<comment type="similarity">
    <text evidence="1">Belongs to the uracil-DNA glycosylase (UDG) superfamily. Type 4 (UDGa) family.</text>
</comment>
<evidence type="ECO:0000313" key="12">
    <source>
        <dbReference type="EMBL" id="MXO68128.1"/>
    </source>
</evidence>
<keyword evidence="3" id="KW-0004">4Fe-4S</keyword>
<dbReference type="Pfam" id="PF03167">
    <property type="entry name" value="UDG"/>
    <property type="match status" value="1"/>
</dbReference>
<gene>
    <name evidence="12" type="ORF">GRI72_04720</name>
</gene>
<keyword evidence="5" id="KW-0227">DNA damage</keyword>
<dbReference type="InterPro" id="IPR036895">
    <property type="entry name" value="Uracil-DNA_glycosylase-like_sf"/>
</dbReference>
<keyword evidence="9" id="KW-0234">DNA repair</keyword>
<dbReference type="InterPro" id="IPR005273">
    <property type="entry name" value="Ura-DNA_glyco_family4"/>
</dbReference>
<evidence type="ECO:0000256" key="5">
    <source>
        <dbReference type="ARBA" id="ARBA00022763"/>
    </source>
</evidence>
<dbReference type="SUPFAM" id="SSF52141">
    <property type="entry name" value="Uracil-DNA glycosylase-like"/>
    <property type="match status" value="1"/>
</dbReference>
<evidence type="ECO:0000256" key="8">
    <source>
        <dbReference type="ARBA" id="ARBA00023014"/>
    </source>
</evidence>
<keyword evidence="13" id="KW-1185">Reference proteome</keyword>
<name>A0ABW9UWF0_9SPHN</name>
<dbReference type="Gene3D" id="3.40.470.10">
    <property type="entry name" value="Uracil-DNA glycosylase-like domain"/>
    <property type="match status" value="1"/>
</dbReference>
<dbReference type="CDD" id="cd10030">
    <property type="entry name" value="UDG-F4_TTUDGA_SPO1dp_like"/>
    <property type="match status" value="1"/>
</dbReference>
<keyword evidence="4" id="KW-0479">Metal-binding</keyword>
<dbReference type="SMART" id="SM00987">
    <property type="entry name" value="UreE_C"/>
    <property type="match status" value="1"/>
</dbReference>